<accession>A0AAD3TKZ0</accession>
<comment type="caution">
    <text evidence="3">The sequence shown here is derived from an EMBL/GenBank/DDBJ whole genome shotgun (WGS) entry which is preliminary data.</text>
</comment>
<evidence type="ECO:0000313" key="4">
    <source>
        <dbReference type="Proteomes" id="UP001279734"/>
    </source>
</evidence>
<name>A0AAD3TKZ0_NEPGR</name>
<evidence type="ECO:0000256" key="1">
    <source>
        <dbReference type="SAM" id="MobiDB-lite"/>
    </source>
</evidence>
<dbReference type="Gene3D" id="1.10.10.60">
    <property type="entry name" value="Homeodomain-like"/>
    <property type="match status" value="1"/>
</dbReference>
<dbReference type="AlphaFoldDB" id="A0AAD3TKZ0"/>
<feature type="region of interest" description="Disordered" evidence="1">
    <location>
        <begin position="221"/>
        <end position="288"/>
    </location>
</feature>
<reference evidence="3" key="1">
    <citation type="submission" date="2023-05" db="EMBL/GenBank/DDBJ databases">
        <title>Nepenthes gracilis genome sequencing.</title>
        <authorList>
            <person name="Fukushima K."/>
        </authorList>
    </citation>
    <scope>NUCLEOTIDE SEQUENCE</scope>
    <source>
        <strain evidence="3">SING2019-196</strain>
    </source>
</reference>
<sequence length="366" mass="39946">MAAEGGNSSVTKEYRKGNWTLQETMVLVEAKRMDDERRMKRQSSGDQSKPTELRWKWVEDYCWKNGCFRSQNQCNDKWDNLTRDYKKVRDYQRRLGDDYEISNSSYWKIDKFERKDNNLPTNLSFQIYQALAELLGGNGGGGAAGEVGGGGGAQMRMLVAGGGGDVAGAGGSASALTATTAANIITAGEHWMEKPICSVHSPLPPMALHCTVSASLPTLPPPCSHPLPSPQQPLQPPPPLHYSQPQTSPTVDSDTSDHSDSPAKRRRRRSGGGDEQGTSNTSSLQEVGSAISRSASIIANAIQAGGEREDKRQRELLSFHERRLKLEGSKMEMRRQGINGLVQAINNLANSILTLATKNDQPAPPK</sequence>
<dbReference type="InterPro" id="IPR001005">
    <property type="entry name" value="SANT/Myb"/>
</dbReference>
<feature type="compositionally biased region" description="Low complexity" evidence="1">
    <location>
        <begin position="241"/>
        <end position="253"/>
    </location>
</feature>
<keyword evidence="4" id="KW-1185">Reference proteome</keyword>
<dbReference type="Pfam" id="PF13837">
    <property type="entry name" value="Myb_DNA-bind_4"/>
    <property type="match status" value="1"/>
</dbReference>
<dbReference type="PROSITE" id="PS50090">
    <property type="entry name" value="MYB_LIKE"/>
    <property type="match status" value="1"/>
</dbReference>
<organism evidence="3 4">
    <name type="scientific">Nepenthes gracilis</name>
    <name type="common">Slender pitcher plant</name>
    <dbReference type="NCBI Taxonomy" id="150966"/>
    <lineage>
        <taxon>Eukaryota</taxon>
        <taxon>Viridiplantae</taxon>
        <taxon>Streptophyta</taxon>
        <taxon>Embryophyta</taxon>
        <taxon>Tracheophyta</taxon>
        <taxon>Spermatophyta</taxon>
        <taxon>Magnoliopsida</taxon>
        <taxon>eudicotyledons</taxon>
        <taxon>Gunneridae</taxon>
        <taxon>Pentapetalae</taxon>
        <taxon>Caryophyllales</taxon>
        <taxon>Nepenthaceae</taxon>
        <taxon>Nepenthes</taxon>
    </lineage>
</organism>
<gene>
    <name evidence="3" type="ORF">Nepgr_032889</name>
</gene>
<dbReference type="Proteomes" id="UP001279734">
    <property type="component" value="Unassembled WGS sequence"/>
</dbReference>
<protein>
    <recommendedName>
        <fullName evidence="2">Myb-like domain-containing protein</fullName>
    </recommendedName>
</protein>
<evidence type="ECO:0000259" key="2">
    <source>
        <dbReference type="PROSITE" id="PS50090"/>
    </source>
</evidence>
<feature type="compositionally biased region" description="Polar residues" evidence="1">
    <location>
        <begin position="276"/>
        <end position="286"/>
    </location>
</feature>
<dbReference type="InterPro" id="IPR044822">
    <property type="entry name" value="Myb_DNA-bind_4"/>
</dbReference>
<feature type="domain" description="Myb-like" evidence="2">
    <location>
        <begin position="11"/>
        <end position="82"/>
    </location>
</feature>
<proteinExistence type="predicted"/>
<evidence type="ECO:0000313" key="3">
    <source>
        <dbReference type="EMBL" id="GMH31046.1"/>
    </source>
</evidence>
<dbReference type="PANTHER" id="PTHR33492">
    <property type="entry name" value="OSJNBA0043A12.37 PROTEIN-RELATED"/>
    <property type="match status" value="1"/>
</dbReference>
<dbReference type="EMBL" id="BSYO01000039">
    <property type="protein sequence ID" value="GMH31046.1"/>
    <property type="molecule type" value="Genomic_DNA"/>
</dbReference>
<feature type="compositionally biased region" description="Pro residues" evidence="1">
    <location>
        <begin position="221"/>
        <end position="240"/>
    </location>
</feature>
<dbReference type="PANTHER" id="PTHR33492:SF12">
    <property type="entry name" value="HOMEODOMAIN-LIKE SUPERFAMILY PROTEIN-RELATED"/>
    <property type="match status" value="1"/>
</dbReference>